<dbReference type="SUPFAM" id="SSF103612">
    <property type="entry name" value="SBT domain"/>
    <property type="match status" value="1"/>
</dbReference>
<dbReference type="InterPro" id="IPR004333">
    <property type="entry name" value="SBP_dom"/>
</dbReference>
<evidence type="ECO:0000313" key="6">
    <source>
        <dbReference type="EMBL" id="CAK9857371.1"/>
    </source>
</evidence>
<evidence type="ECO:0000256" key="2">
    <source>
        <dbReference type="ARBA" id="ARBA00022771"/>
    </source>
</evidence>
<dbReference type="Proteomes" id="UP001497522">
    <property type="component" value="Chromosome 1"/>
</dbReference>
<evidence type="ECO:0000313" key="7">
    <source>
        <dbReference type="Proteomes" id="UP001497522"/>
    </source>
</evidence>
<proteinExistence type="predicted"/>
<dbReference type="EMBL" id="OZ023702">
    <property type="protein sequence ID" value="CAK9857371.1"/>
    <property type="molecule type" value="Genomic_DNA"/>
</dbReference>
<dbReference type="Pfam" id="PF03110">
    <property type="entry name" value="SBP"/>
    <property type="match status" value="1"/>
</dbReference>
<keyword evidence="7" id="KW-1185">Reference proteome</keyword>
<organism evidence="6 7">
    <name type="scientific">Sphagnum jensenii</name>
    <dbReference type="NCBI Taxonomy" id="128206"/>
    <lineage>
        <taxon>Eukaryota</taxon>
        <taxon>Viridiplantae</taxon>
        <taxon>Streptophyta</taxon>
        <taxon>Embryophyta</taxon>
        <taxon>Bryophyta</taxon>
        <taxon>Sphagnophytina</taxon>
        <taxon>Sphagnopsida</taxon>
        <taxon>Sphagnales</taxon>
        <taxon>Sphagnaceae</taxon>
        <taxon>Sphagnum</taxon>
    </lineage>
</organism>
<protein>
    <recommendedName>
        <fullName evidence="5">SBP-type domain-containing protein</fullName>
    </recommendedName>
</protein>
<evidence type="ECO:0000256" key="4">
    <source>
        <dbReference type="PROSITE-ProRule" id="PRU00470"/>
    </source>
</evidence>
<feature type="domain" description="SBP-type" evidence="5">
    <location>
        <begin position="179"/>
        <end position="256"/>
    </location>
</feature>
<dbReference type="PANTHER" id="PTHR31251:SF169">
    <property type="entry name" value="SQUAMOSA PROMOTER-BINDING-LIKE PROTEIN 8"/>
    <property type="match status" value="1"/>
</dbReference>
<evidence type="ECO:0000259" key="5">
    <source>
        <dbReference type="PROSITE" id="PS51141"/>
    </source>
</evidence>
<name>A0ABP1A4X2_9BRYO</name>
<gene>
    <name evidence="6" type="ORF">CSSPJE1EN2_LOCUS366</name>
</gene>
<dbReference type="InterPro" id="IPR036893">
    <property type="entry name" value="SBP_sf"/>
</dbReference>
<accession>A0ABP1A4X2</accession>
<keyword evidence="1" id="KW-0479">Metal-binding</keyword>
<sequence length="328" mass="36395">MTSSAITSDHEGDPNWTTVNYGDLEAWGNLHPSTSATKNVLGLSGIPGLALSGRAGLQSNLLSSFAHQRYLESYRGMQHLNPNMVKREPGSQAGNQHSIGVSMNGGKTQETDYDFPPVSPMLYDLMQRALTKTSHATTVVAQDNARSYTERATVAAQAIVLSGRTFEERYRAGSPGSQVPMCLVEGCNADLSTAKDYHRRHKVCEFHSKALNVVVCGEVQRFCQQCSRFHFPSEFDDGKRSCMKRLADHHRRRRKAQLSALTCDAAVECIGMKGEENSDPSDSPATVEDSWKSRLAQFWKRRVVRRAARALDDPAGKRTYEESYSQVM</sequence>
<reference evidence="6 7" key="1">
    <citation type="submission" date="2024-03" db="EMBL/GenBank/DDBJ databases">
        <authorList>
            <consortium name="ELIXIR-Norway"/>
            <consortium name="Elixir Norway"/>
        </authorList>
    </citation>
    <scope>NUCLEOTIDE SEQUENCE [LARGE SCALE GENOMIC DNA]</scope>
</reference>
<keyword evidence="3" id="KW-0862">Zinc</keyword>
<dbReference type="PANTHER" id="PTHR31251">
    <property type="entry name" value="SQUAMOSA PROMOTER-BINDING-LIKE PROTEIN 4"/>
    <property type="match status" value="1"/>
</dbReference>
<keyword evidence="2 4" id="KW-0863">Zinc-finger</keyword>
<dbReference type="PROSITE" id="PS51141">
    <property type="entry name" value="ZF_SBP"/>
    <property type="match status" value="1"/>
</dbReference>
<evidence type="ECO:0000256" key="1">
    <source>
        <dbReference type="ARBA" id="ARBA00022723"/>
    </source>
</evidence>
<evidence type="ECO:0000256" key="3">
    <source>
        <dbReference type="ARBA" id="ARBA00022833"/>
    </source>
</evidence>
<dbReference type="Gene3D" id="4.10.1100.10">
    <property type="entry name" value="Transcription factor, SBP-box domain"/>
    <property type="match status" value="1"/>
</dbReference>
<dbReference type="InterPro" id="IPR044817">
    <property type="entry name" value="SBP-like"/>
</dbReference>